<dbReference type="AlphaFoldDB" id="A0AAD9VNU2"/>
<dbReference type="SUPFAM" id="SSF48452">
    <property type="entry name" value="TPR-like"/>
    <property type="match status" value="1"/>
</dbReference>
<dbReference type="Proteomes" id="UP001258017">
    <property type="component" value="Unassembled WGS sequence"/>
</dbReference>
<keyword evidence="8" id="KW-1185">Reference proteome</keyword>
<keyword evidence="4 5" id="KW-0802">TPR repeat</keyword>
<dbReference type="PROSITE" id="PS50005">
    <property type="entry name" value="TPR"/>
    <property type="match status" value="1"/>
</dbReference>
<sequence>MWCVKILEQMILLRIDLDMYMLYRGDFISRYLYHITMENSEYIVKTVIHAGTKHVTFVPGTKVVFHFKTTKCDTNKTVIDDSRIMGSAMELVLGKKFKLEVWEVIVQKMALNEVACFRIDKSLVTAYPFVSKTLREVGKPQSEKRSHHCCGVTLQNEGIGYEDLNELIKYPQDLEFTIELIKVVLPNEYEKETWQMTEEEKLKSIPDLKEKGNILFKKKDYDGASNIYAKAIGILEQLMLAEKPNDEEWVTLNKLKIPLLLNFAQCKLMKKEYYSVIEHCTTVLKTEPDNVKALYRRGKAYIGTWDEDKAIKDLKKVTELDPSLQNVVDKELQAFSAAIKEKNKIQQKKLVQMFK</sequence>
<dbReference type="PANTHER" id="PTHR11242:SF0">
    <property type="entry name" value="TPR_REGION DOMAIN-CONTAINING PROTEIN"/>
    <property type="match status" value="1"/>
</dbReference>
<accession>A0AAD9VNU2</accession>
<proteinExistence type="predicted"/>
<feature type="repeat" description="TPR" evidence="5">
    <location>
        <begin position="291"/>
        <end position="324"/>
    </location>
</feature>
<dbReference type="InterPro" id="IPR039663">
    <property type="entry name" value="AIP/AIPL1/TTC9"/>
</dbReference>
<protein>
    <recommendedName>
        <fullName evidence="6">AIP/AIPL N-terminal FKBP-type PPIase domain-containing protein</fullName>
    </recommendedName>
</protein>
<dbReference type="FunFam" id="1.25.40.10:FF:000052">
    <property type="entry name" value="Aryl-hydrocarbon-interacting protein-like 1"/>
    <property type="match status" value="1"/>
</dbReference>
<evidence type="ECO:0000256" key="1">
    <source>
        <dbReference type="ARBA" id="ARBA00004496"/>
    </source>
</evidence>
<dbReference type="InterPro" id="IPR019734">
    <property type="entry name" value="TPR_rpt"/>
</dbReference>
<evidence type="ECO:0000313" key="8">
    <source>
        <dbReference type="Proteomes" id="UP001258017"/>
    </source>
</evidence>
<dbReference type="EMBL" id="JAIFRP010000039">
    <property type="protein sequence ID" value="KAK2581508.1"/>
    <property type="molecule type" value="Genomic_DNA"/>
</dbReference>
<evidence type="ECO:0000256" key="4">
    <source>
        <dbReference type="ARBA" id="ARBA00022803"/>
    </source>
</evidence>
<organism evidence="7 8">
    <name type="scientific">Odynerus spinipes</name>
    <dbReference type="NCBI Taxonomy" id="1348599"/>
    <lineage>
        <taxon>Eukaryota</taxon>
        <taxon>Metazoa</taxon>
        <taxon>Ecdysozoa</taxon>
        <taxon>Arthropoda</taxon>
        <taxon>Hexapoda</taxon>
        <taxon>Insecta</taxon>
        <taxon>Pterygota</taxon>
        <taxon>Neoptera</taxon>
        <taxon>Endopterygota</taxon>
        <taxon>Hymenoptera</taxon>
        <taxon>Apocrita</taxon>
        <taxon>Aculeata</taxon>
        <taxon>Vespoidea</taxon>
        <taxon>Vespidae</taxon>
        <taxon>Eumeninae</taxon>
        <taxon>Odynerus</taxon>
    </lineage>
</organism>
<dbReference type="SUPFAM" id="SSF54534">
    <property type="entry name" value="FKBP-like"/>
    <property type="match status" value="1"/>
</dbReference>
<comment type="caution">
    <text evidence="7">The sequence shown here is derived from an EMBL/GenBank/DDBJ whole genome shotgun (WGS) entry which is preliminary data.</text>
</comment>
<gene>
    <name evidence="7" type="ORF">KPH14_005170</name>
</gene>
<reference evidence="7" key="1">
    <citation type="submission" date="2021-08" db="EMBL/GenBank/DDBJ databases">
        <authorList>
            <person name="Misof B."/>
            <person name="Oliver O."/>
            <person name="Podsiadlowski L."/>
            <person name="Donath A."/>
            <person name="Peters R."/>
            <person name="Mayer C."/>
            <person name="Rust J."/>
            <person name="Gunkel S."/>
            <person name="Lesny P."/>
            <person name="Martin S."/>
            <person name="Oeyen J.P."/>
            <person name="Petersen M."/>
            <person name="Panagiotis P."/>
            <person name="Wilbrandt J."/>
            <person name="Tanja T."/>
        </authorList>
    </citation>
    <scope>NUCLEOTIDE SEQUENCE</scope>
    <source>
        <strain evidence="7">GBR_01_08_01A</strain>
        <tissue evidence="7">Thorax + abdomen</tissue>
    </source>
</reference>
<evidence type="ECO:0000256" key="3">
    <source>
        <dbReference type="ARBA" id="ARBA00022737"/>
    </source>
</evidence>
<reference evidence="7" key="2">
    <citation type="journal article" date="2023" name="Commun. Biol.">
        <title>Intrasexual cuticular hydrocarbon dimorphism in a wasp sheds light on hydrocarbon biosynthesis genes in Hymenoptera.</title>
        <authorList>
            <person name="Moris V.C."/>
            <person name="Podsiadlowski L."/>
            <person name="Martin S."/>
            <person name="Oeyen J.P."/>
            <person name="Donath A."/>
            <person name="Petersen M."/>
            <person name="Wilbrandt J."/>
            <person name="Misof B."/>
            <person name="Liedtke D."/>
            <person name="Thamm M."/>
            <person name="Scheiner R."/>
            <person name="Schmitt T."/>
            <person name="Niehuis O."/>
        </authorList>
    </citation>
    <scope>NUCLEOTIDE SEQUENCE</scope>
    <source>
        <strain evidence="7">GBR_01_08_01A</strain>
    </source>
</reference>
<keyword evidence="2" id="KW-0963">Cytoplasm</keyword>
<dbReference type="GO" id="GO:0003755">
    <property type="term" value="F:peptidyl-prolyl cis-trans isomerase activity"/>
    <property type="evidence" value="ECO:0007669"/>
    <property type="project" value="InterPro"/>
</dbReference>
<dbReference type="Pfam" id="PF13181">
    <property type="entry name" value="TPR_8"/>
    <property type="match status" value="1"/>
</dbReference>
<dbReference type="InterPro" id="IPR046357">
    <property type="entry name" value="PPIase_dom_sf"/>
</dbReference>
<evidence type="ECO:0000259" key="6">
    <source>
        <dbReference type="Pfam" id="PF23322"/>
    </source>
</evidence>
<evidence type="ECO:0000256" key="2">
    <source>
        <dbReference type="ARBA" id="ARBA00022490"/>
    </source>
</evidence>
<dbReference type="SMART" id="SM00028">
    <property type="entry name" value="TPR"/>
    <property type="match status" value="3"/>
</dbReference>
<evidence type="ECO:0000256" key="5">
    <source>
        <dbReference type="PROSITE-ProRule" id="PRU00339"/>
    </source>
</evidence>
<feature type="domain" description="AIP/AIPL N-terminal FKBP-type PPIase" evidence="6">
    <location>
        <begin position="49"/>
        <end position="182"/>
    </location>
</feature>
<dbReference type="Gene3D" id="3.10.50.40">
    <property type="match status" value="1"/>
</dbReference>
<dbReference type="InterPro" id="IPR056277">
    <property type="entry name" value="PPIase_AIP"/>
</dbReference>
<dbReference type="InterPro" id="IPR011990">
    <property type="entry name" value="TPR-like_helical_dom_sf"/>
</dbReference>
<evidence type="ECO:0000313" key="7">
    <source>
        <dbReference type="EMBL" id="KAK2581508.1"/>
    </source>
</evidence>
<dbReference type="Pfam" id="PF23322">
    <property type="entry name" value="PPIase_AIP"/>
    <property type="match status" value="1"/>
</dbReference>
<name>A0AAD9VNU2_9HYME</name>
<dbReference type="PANTHER" id="PTHR11242">
    <property type="entry name" value="ARYL HYDROCARBON RECEPTOR INTERACTING PROTEIN RELATED"/>
    <property type="match status" value="1"/>
</dbReference>
<comment type="subcellular location">
    <subcellularLocation>
        <location evidence="1">Cytoplasm</location>
    </subcellularLocation>
</comment>
<dbReference type="Gene3D" id="1.25.40.10">
    <property type="entry name" value="Tetratricopeptide repeat domain"/>
    <property type="match status" value="1"/>
</dbReference>
<keyword evidence="3" id="KW-0677">Repeat</keyword>
<dbReference type="GO" id="GO:0005737">
    <property type="term" value="C:cytoplasm"/>
    <property type="evidence" value="ECO:0007669"/>
    <property type="project" value="UniProtKB-SubCell"/>
</dbReference>